<dbReference type="InterPro" id="IPR014721">
    <property type="entry name" value="Ribsml_uS5_D2-typ_fold_subgr"/>
</dbReference>
<reference evidence="11" key="1">
    <citation type="submission" date="2017-04" db="EMBL/GenBank/DDBJ databases">
        <title>Function of individual gut microbiota members based on whole genome sequencing of pure cultures obtained from chicken caecum.</title>
        <authorList>
            <person name="Medvecky M."/>
            <person name="Cejkova D."/>
            <person name="Polansky O."/>
            <person name="Karasova D."/>
            <person name="Kubasova T."/>
            <person name="Cizek A."/>
            <person name="Rychlik I."/>
        </authorList>
    </citation>
    <scope>NUCLEOTIDE SEQUENCE [LARGE SCALE GENOMIC DNA]</scope>
    <source>
        <strain evidence="11">An149</strain>
    </source>
</reference>
<dbReference type="GO" id="GO:0004526">
    <property type="term" value="F:ribonuclease P activity"/>
    <property type="evidence" value="ECO:0007669"/>
    <property type="project" value="UniProtKB-UniRule"/>
</dbReference>
<dbReference type="InterPro" id="IPR020568">
    <property type="entry name" value="Ribosomal_Su5_D2-typ_SF"/>
</dbReference>
<proteinExistence type="inferred from homology"/>
<evidence type="ECO:0000256" key="6">
    <source>
        <dbReference type="ARBA" id="ARBA00022884"/>
    </source>
</evidence>
<dbReference type="AlphaFoldDB" id="A0A1Y4EG83"/>
<evidence type="ECO:0000313" key="11">
    <source>
        <dbReference type="Proteomes" id="UP000196258"/>
    </source>
</evidence>
<evidence type="ECO:0000256" key="2">
    <source>
        <dbReference type="ARBA" id="ARBA00022694"/>
    </source>
</evidence>
<reference evidence="9" key="4">
    <citation type="submission" date="2021-09" db="EMBL/GenBank/DDBJ databases">
        <authorList>
            <person name="Gilroy R."/>
        </authorList>
    </citation>
    <scope>NUCLEOTIDE SEQUENCE</scope>
    <source>
        <strain evidence="9">CHK193-16274</strain>
    </source>
</reference>
<comment type="similarity">
    <text evidence="7">Belongs to the RnpA family.</text>
</comment>
<reference evidence="9" key="3">
    <citation type="journal article" date="2021" name="PeerJ">
        <title>Extensive microbial diversity within the chicken gut microbiome revealed by metagenomics and culture.</title>
        <authorList>
            <person name="Gilroy R."/>
            <person name="Ravi A."/>
            <person name="Getino M."/>
            <person name="Pursley I."/>
            <person name="Horton D.L."/>
            <person name="Alikhan N.F."/>
            <person name="Baker D."/>
            <person name="Gharbi K."/>
            <person name="Hall N."/>
            <person name="Watson M."/>
            <person name="Adriaenssens E.M."/>
            <person name="Foster-Nyarko E."/>
            <person name="Jarju S."/>
            <person name="Secka A."/>
            <person name="Antonio M."/>
            <person name="Oren A."/>
            <person name="Chaudhuri R.R."/>
            <person name="La Ragione R."/>
            <person name="Hildebrand F."/>
            <person name="Pallen M.J."/>
        </authorList>
    </citation>
    <scope>NUCLEOTIDE SEQUENCE</scope>
    <source>
        <strain evidence="9">CHK193-16274</strain>
    </source>
</reference>
<protein>
    <recommendedName>
        <fullName evidence="7 8">Ribonuclease P protein component</fullName>
        <shortName evidence="7">RNase P protein</shortName>
        <shortName evidence="7">RNaseP protein</shortName>
        <ecNumber evidence="7 8">3.1.26.5</ecNumber>
    </recommendedName>
    <alternativeName>
        <fullName evidence="7">Protein C5</fullName>
    </alternativeName>
</protein>
<evidence type="ECO:0000256" key="8">
    <source>
        <dbReference type="NCBIfam" id="TIGR00188"/>
    </source>
</evidence>
<dbReference type="Proteomes" id="UP000196258">
    <property type="component" value="Unassembled WGS sequence"/>
</dbReference>
<dbReference type="RefSeq" id="WP_087257897.1">
    <property type="nucleotide sequence ID" value="NZ_CAJFOD010000135.1"/>
</dbReference>
<evidence type="ECO:0000256" key="3">
    <source>
        <dbReference type="ARBA" id="ARBA00022722"/>
    </source>
</evidence>
<dbReference type="Gene3D" id="3.30.230.10">
    <property type="match status" value="1"/>
</dbReference>
<dbReference type="EMBL" id="DYWV01000224">
    <property type="protein sequence ID" value="HJF40592.1"/>
    <property type="molecule type" value="Genomic_DNA"/>
</dbReference>
<reference evidence="10" key="2">
    <citation type="journal article" date="2018" name="BMC Genomics">
        <title>Whole genome sequencing and function prediction of 133 gut anaerobes isolated from chicken caecum in pure cultures.</title>
        <authorList>
            <person name="Medvecky M."/>
            <person name="Cejkova D."/>
            <person name="Polansky O."/>
            <person name="Karasova D."/>
            <person name="Kubasova T."/>
            <person name="Cizek A."/>
            <person name="Rychlik I."/>
        </authorList>
    </citation>
    <scope>NUCLEOTIDE SEQUENCE</scope>
    <source>
        <strain evidence="10">An149</strain>
    </source>
</reference>
<keyword evidence="3 7" id="KW-0540">Nuclease</keyword>
<dbReference type="EC" id="3.1.26.5" evidence="7 8"/>
<keyword evidence="6 7" id="KW-0694">RNA-binding</keyword>
<organism evidence="10 11">
    <name type="scientific">Thomasclavelia spiroformis</name>
    <dbReference type="NCBI Taxonomy" id="29348"/>
    <lineage>
        <taxon>Bacteria</taxon>
        <taxon>Bacillati</taxon>
        <taxon>Bacillota</taxon>
        <taxon>Erysipelotrichia</taxon>
        <taxon>Erysipelotrichales</taxon>
        <taxon>Coprobacillaceae</taxon>
        <taxon>Thomasclavelia</taxon>
    </lineage>
</organism>
<dbReference type="NCBIfam" id="TIGR00188">
    <property type="entry name" value="rnpA"/>
    <property type="match status" value="1"/>
</dbReference>
<gene>
    <name evidence="7 9" type="primary">rnpA</name>
    <name evidence="10" type="ORF">B5E91_11700</name>
    <name evidence="9" type="ORF">K8V91_06675</name>
</gene>
<evidence type="ECO:0000256" key="1">
    <source>
        <dbReference type="ARBA" id="ARBA00002663"/>
    </source>
</evidence>
<dbReference type="PANTHER" id="PTHR33992:SF1">
    <property type="entry name" value="RIBONUCLEASE P PROTEIN COMPONENT"/>
    <property type="match status" value="1"/>
</dbReference>
<dbReference type="PANTHER" id="PTHR33992">
    <property type="entry name" value="RIBONUCLEASE P PROTEIN COMPONENT"/>
    <property type="match status" value="1"/>
</dbReference>
<evidence type="ECO:0000256" key="4">
    <source>
        <dbReference type="ARBA" id="ARBA00022759"/>
    </source>
</evidence>
<keyword evidence="4 7" id="KW-0255">Endonuclease</keyword>
<dbReference type="EMBL" id="NFLB01000015">
    <property type="protein sequence ID" value="OUQ04031.1"/>
    <property type="molecule type" value="Genomic_DNA"/>
</dbReference>
<dbReference type="GO" id="GO:0001682">
    <property type="term" value="P:tRNA 5'-leader removal"/>
    <property type="evidence" value="ECO:0007669"/>
    <property type="project" value="UniProtKB-UniRule"/>
</dbReference>
<dbReference type="Pfam" id="PF00825">
    <property type="entry name" value="Ribonuclease_P"/>
    <property type="match status" value="1"/>
</dbReference>
<sequence length="112" mass="13594">MKKEYRVKKNEDFSRIIKRKQSMANRTFIIYYLKNDIGHARIGISVSKKLGKAVIRNKIKRQVRMIVKETINLDDNYDYIVIVRNKFLDLDFISNLKEFNYLYKKILKRMEN</sequence>
<dbReference type="GO" id="GO:0030677">
    <property type="term" value="C:ribonuclease P complex"/>
    <property type="evidence" value="ECO:0007669"/>
    <property type="project" value="TreeGrafter"/>
</dbReference>
<evidence type="ECO:0000313" key="9">
    <source>
        <dbReference type="EMBL" id="HJF40592.1"/>
    </source>
</evidence>
<comment type="catalytic activity">
    <reaction evidence="7">
        <text>Endonucleolytic cleavage of RNA, removing 5'-extranucleotides from tRNA precursor.</text>
        <dbReference type="EC" id="3.1.26.5"/>
    </reaction>
</comment>
<accession>A0A1Y4EG83</accession>
<dbReference type="InterPro" id="IPR000100">
    <property type="entry name" value="RNase_P"/>
</dbReference>
<name>A0A1Y4EG83_9FIRM</name>
<comment type="function">
    <text evidence="1 7">RNaseP catalyzes the removal of the 5'-leader sequence from pre-tRNA to produce the mature 5'-terminus. It can also cleave other RNA substrates such as 4.5S RNA. The protein component plays an auxiliary but essential role in vivo by binding to the 5'-leader sequence and broadening the substrate specificity of the ribozyme.</text>
</comment>
<comment type="subunit">
    <text evidence="7">Consists of a catalytic RNA component (M1 or rnpB) and a protein subunit.</text>
</comment>
<dbReference type="SUPFAM" id="SSF54211">
    <property type="entry name" value="Ribosomal protein S5 domain 2-like"/>
    <property type="match status" value="1"/>
</dbReference>
<dbReference type="Proteomes" id="UP000749320">
    <property type="component" value="Unassembled WGS sequence"/>
</dbReference>
<evidence type="ECO:0000256" key="5">
    <source>
        <dbReference type="ARBA" id="ARBA00022801"/>
    </source>
</evidence>
<dbReference type="GO" id="GO:0042781">
    <property type="term" value="F:3'-tRNA processing endoribonuclease activity"/>
    <property type="evidence" value="ECO:0007669"/>
    <property type="project" value="TreeGrafter"/>
</dbReference>
<dbReference type="GO" id="GO:0000049">
    <property type="term" value="F:tRNA binding"/>
    <property type="evidence" value="ECO:0007669"/>
    <property type="project" value="UniProtKB-UniRule"/>
</dbReference>
<keyword evidence="2 7" id="KW-0819">tRNA processing</keyword>
<keyword evidence="5 7" id="KW-0378">Hydrolase</keyword>
<dbReference type="HAMAP" id="MF_00227">
    <property type="entry name" value="RNase_P"/>
    <property type="match status" value="1"/>
</dbReference>
<comment type="caution">
    <text evidence="10">The sequence shown here is derived from an EMBL/GenBank/DDBJ whole genome shotgun (WGS) entry which is preliminary data.</text>
</comment>
<evidence type="ECO:0000313" key="10">
    <source>
        <dbReference type="EMBL" id="OUQ04031.1"/>
    </source>
</evidence>
<dbReference type="InterPro" id="IPR020539">
    <property type="entry name" value="RNase_P_CS"/>
</dbReference>
<dbReference type="PROSITE" id="PS00648">
    <property type="entry name" value="RIBONUCLEASE_P"/>
    <property type="match status" value="1"/>
</dbReference>
<evidence type="ECO:0000256" key="7">
    <source>
        <dbReference type="HAMAP-Rule" id="MF_00227"/>
    </source>
</evidence>